<dbReference type="PANTHER" id="PTHR31084:SF0">
    <property type="entry name" value="ALPHA-L-FUCOSIDASE 2"/>
    <property type="match status" value="1"/>
</dbReference>
<gene>
    <name evidence="4" type="ORF">CLV38_11438</name>
</gene>
<reference evidence="4 5" key="1">
    <citation type="submission" date="2018-03" db="EMBL/GenBank/DDBJ databases">
        <title>Genomic Encyclopedia of Archaeal and Bacterial Type Strains, Phase II (KMG-II): from individual species to whole genera.</title>
        <authorList>
            <person name="Goeker M."/>
        </authorList>
    </citation>
    <scope>NUCLEOTIDE SEQUENCE [LARGE SCALE GENOMIC DNA]</scope>
    <source>
        <strain evidence="4 5">DSM 13175</strain>
    </source>
</reference>
<feature type="domain" description="Glycosyl hydrolase family 95 N-terminal" evidence="1">
    <location>
        <begin position="4"/>
        <end position="240"/>
    </location>
</feature>
<evidence type="ECO:0000259" key="1">
    <source>
        <dbReference type="Pfam" id="PF14498"/>
    </source>
</evidence>
<dbReference type="InterPro" id="IPR016518">
    <property type="entry name" value="Alpha-L-fucosidase"/>
</dbReference>
<dbReference type="GO" id="GO:0004560">
    <property type="term" value="F:alpha-L-fucosidase activity"/>
    <property type="evidence" value="ECO:0007669"/>
    <property type="project" value="InterPro"/>
</dbReference>
<dbReference type="GO" id="GO:0005975">
    <property type="term" value="P:carbohydrate metabolic process"/>
    <property type="evidence" value="ECO:0007669"/>
    <property type="project" value="InterPro"/>
</dbReference>
<dbReference type="InterPro" id="IPR027414">
    <property type="entry name" value="GH95_N_dom"/>
</dbReference>
<accession>A0A2T0W6C2</accession>
<dbReference type="PIRSF" id="PIRSF007663">
    <property type="entry name" value="UCP007663"/>
    <property type="match status" value="1"/>
</dbReference>
<dbReference type="Pfam" id="PF22124">
    <property type="entry name" value="Glyco_hydro_95_cat"/>
    <property type="match status" value="1"/>
</dbReference>
<dbReference type="InterPro" id="IPR054363">
    <property type="entry name" value="GH95_cat"/>
</dbReference>
<dbReference type="Gene3D" id="1.50.10.10">
    <property type="match status" value="1"/>
</dbReference>
<evidence type="ECO:0000313" key="4">
    <source>
        <dbReference type="EMBL" id="PRY82242.1"/>
    </source>
</evidence>
<organism evidence="4 5">
    <name type="scientific">Alkalibacterium olivapovliticus</name>
    <dbReference type="NCBI Taxonomy" id="99907"/>
    <lineage>
        <taxon>Bacteria</taxon>
        <taxon>Bacillati</taxon>
        <taxon>Bacillota</taxon>
        <taxon>Bacilli</taxon>
        <taxon>Lactobacillales</taxon>
        <taxon>Carnobacteriaceae</taxon>
        <taxon>Alkalibacterium</taxon>
    </lineage>
</organism>
<dbReference type="Pfam" id="PF14498">
    <property type="entry name" value="Glyco_hyd_65N_2"/>
    <property type="match status" value="1"/>
</dbReference>
<dbReference type="InterPro" id="IPR008928">
    <property type="entry name" value="6-hairpin_glycosidase_sf"/>
</dbReference>
<name>A0A2T0W6C2_9LACT</name>
<evidence type="ECO:0000259" key="3">
    <source>
        <dbReference type="Pfam" id="PF22124"/>
    </source>
</evidence>
<dbReference type="SUPFAM" id="SSF48208">
    <property type="entry name" value="Six-hairpin glycosidases"/>
    <property type="match status" value="1"/>
</dbReference>
<dbReference type="AlphaFoldDB" id="A0A2T0W6C2"/>
<feature type="domain" description="Alpha fucosidase A-like C-terminal" evidence="2">
    <location>
        <begin position="663"/>
        <end position="721"/>
    </location>
</feature>
<proteinExistence type="predicted"/>
<dbReference type="InterPro" id="IPR049053">
    <property type="entry name" value="AFCA-like_C"/>
</dbReference>
<dbReference type="EMBL" id="PVTO01000014">
    <property type="protein sequence ID" value="PRY82242.1"/>
    <property type="molecule type" value="Genomic_DNA"/>
</dbReference>
<dbReference type="Proteomes" id="UP000238205">
    <property type="component" value="Unassembled WGS sequence"/>
</dbReference>
<dbReference type="InterPro" id="IPR012341">
    <property type="entry name" value="6hp_glycosidase-like_sf"/>
</dbReference>
<dbReference type="Pfam" id="PF21307">
    <property type="entry name" value="Glyco_hydro_95_C"/>
    <property type="match status" value="1"/>
</dbReference>
<dbReference type="PANTHER" id="PTHR31084">
    <property type="entry name" value="ALPHA-L-FUCOSIDASE 2"/>
    <property type="match status" value="1"/>
</dbReference>
<dbReference type="RefSeq" id="WP_106193903.1">
    <property type="nucleotide sequence ID" value="NZ_PVTO01000014.1"/>
</dbReference>
<sequence>MNKLFYHSPASIWEEGLPIGNGKLGAMIYGDPLNYTLQCNEDSIWQGDFNDRNPKISKDTLNTIQSLIFKGKTIEAQEMMKRHLTAIPEYQRQYEPAGDLHLSFDQSASVSDFYRELDLSTALYKESYQIDEANIIVESFSSYPNNIIGWKLSSTTSLPYTFTVCLNRLRGNYQTFQDFSEDRQNKLVGISGQTANDGVHYAQCMNVESDGILAINGQYITVSGFKEITLYTTASTTFREENPVKYCLNKLKEVRKNSWDELKQDHLIDYQKLFNQLSFTISAPSEIKAVPDLLNEIGQGKTNNYLTELMFQYGRYLLISSSRPGSLPANLQGIWNKDLVPAWDSKFTININTEMNYWPAEKTGLSECHLPLFDHIKRMYPNGVKTAKSVYGIEGFTAHHNTYIWGDTAPQDAYLPATYWPMGALWLSLHIWEHYDYTLDKGFLEDHFYLLEESLRFILHYLVESPEGYLVTNPSVSPENSFYTNTGKIGYVSYGTTMDNQLIWEIIQCYLKAVKLTAHDKKLVEKAFKTLEKLPPHQVGNKGQLMEWIQDYSEEEPGHRHFSHLFGIFPGHKLKHESESVIDAARRSLELRLENGGGHTGWSAAWLINLWAHFKNNHQFHEAILKQLNESTLPNLLDNHPPFQIDGNFGFTSGVIEGLVQYDNDRLDLFPALPKKWTKGEIKGIHLPNRVQVDISWNNHVLENITFKGTLPGNPKLYIKNEYYGQLNALSEKDDRFLILT</sequence>
<dbReference type="OrthoDB" id="9802600at2"/>
<comment type="caution">
    <text evidence="4">The sequence shown here is derived from an EMBL/GenBank/DDBJ whole genome shotgun (WGS) entry which is preliminary data.</text>
</comment>
<evidence type="ECO:0000313" key="5">
    <source>
        <dbReference type="Proteomes" id="UP000238205"/>
    </source>
</evidence>
<feature type="domain" description="Glycosyl hydrolase family 95 catalytic" evidence="3">
    <location>
        <begin position="258"/>
        <end position="659"/>
    </location>
</feature>
<evidence type="ECO:0000259" key="2">
    <source>
        <dbReference type="Pfam" id="PF21307"/>
    </source>
</evidence>
<protein>
    <submittedName>
        <fullName evidence="4">Alpha-L-fucosidase 2</fullName>
    </submittedName>
</protein>
<keyword evidence="5" id="KW-1185">Reference proteome</keyword>